<dbReference type="GO" id="GO:0005886">
    <property type="term" value="C:plasma membrane"/>
    <property type="evidence" value="ECO:0007669"/>
    <property type="project" value="UniProtKB-SubCell"/>
</dbReference>
<keyword evidence="6" id="KW-0653">Protein transport</keyword>
<evidence type="ECO:0000256" key="4">
    <source>
        <dbReference type="ARBA" id="ARBA00022989"/>
    </source>
</evidence>
<keyword evidence="5 7" id="KW-0472">Membrane</keyword>
<evidence type="ECO:0000256" key="1">
    <source>
        <dbReference type="ARBA" id="ARBA00004651"/>
    </source>
</evidence>
<proteinExistence type="inferred from homology"/>
<comment type="similarity">
    <text evidence="6">Belongs to the exbB/tolQ family.</text>
</comment>
<comment type="subcellular location">
    <subcellularLocation>
        <location evidence="1">Cell membrane</location>
        <topology evidence="1">Multi-pass membrane protein</topology>
    </subcellularLocation>
    <subcellularLocation>
        <location evidence="6">Membrane</location>
        <topology evidence="6">Multi-pass membrane protein</topology>
    </subcellularLocation>
</comment>
<feature type="transmembrane region" description="Helical" evidence="7">
    <location>
        <begin position="7"/>
        <end position="29"/>
    </location>
</feature>
<gene>
    <name evidence="9" type="ORF">G6N73_23995</name>
</gene>
<organism evidence="9 10">
    <name type="scientific">Allomesorhizobium camelthorni</name>
    <dbReference type="NCBI Taxonomy" id="475069"/>
    <lineage>
        <taxon>Bacteria</taxon>
        <taxon>Pseudomonadati</taxon>
        <taxon>Pseudomonadota</taxon>
        <taxon>Alphaproteobacteria</taxon>
        <taxon>Hyphomicrobiales</taxon>
        <taxon>Phyllobacteriaceae</taxon>
        <taxon>Allomesorhizobium</taxon>
    </lineage>
</organism>
<sequence>MFSNLLLYRFIIFNGLMIAVTAVLGWSGYLLPLFQNDQSRLTFVITALFLMGWLWSWRKAVQVSFRLNDVKRRGARPACEAQRDKELAKTEWLSTVSEWLVALGLLGTVVGFSMALSGVDQGGLSTAAGVQSAVAQLMQGMRVALNTTLLGASFALWHEVNIRMLKTALAVYWGERVAVWQIDRPWMAERPVTLPSRYDPDHATPIPINRAPGKPPVAAKTAVELERMKP</sequence>
<evidence type="ECO:0000256" key="7">
    <source>
        <dbReference type="SAM" id="Phobius"/>
    </source>
</evidence>
<keyword evidence="6" id="KW-0813">Transport</keyword>
<dbReference type="InterPro" id="IPR002898">
    <property type="entry name" value="MotA_ExbB_proton_chnl"/>
</dbReference>
<evidence type="ECO:0000313" key="10">
    <source>
        <dbReference type="Proteomes" id="UP001642900"/>
    </source>
</evidence>
<feature type="transmembrane region" description="Helical" evidence="7">
    <location>
        <begin position="99"/>
        <end position="119"/>
    </location>
</feature>
<dbReference type="RefSeq" id="WP_165032237.1">
    <property type="nucleotide sequence ID" value="NZ_JAAKZF010000045.1"/>
</dbReference>
<dbReference type="AlphaFoldDB" id="A0A6G4WII4"/>
<keyword evidence="2" id="KW-1003">Cell membrane</keyword>
<evidence type="ECO:0000256" key="2">
    <source>
        <dbReference type="ARBA" id="ARBA00022475"/>
    </source>
</evidence>
<protein>
    <submittedName>
        <fullName evidence="9">MotA/TolQ/ExbB proton channel family protein</fullName>
    </submittedName>
</protein>
<dbReference type="EMBL" id="JAAKZF010000045">
    <property type="protein sequence ID" value="NGO54168.1"/>
    <property type="molecule type" value="Genomic_DNA"/>
</dbReference>
<feature type="transmembrane region" description="Helical" evidence="7">
    <location>
        <begin position="139"/>
        <end position="157"/>
    </location>
</feature>
<dbReference type="Proteomes" id="UP001642900">
    <property type="component" value="Unassembled WGS sequence"/>
</dbReference>
<feature type="transmembrane region" description="Helical" evidence="7">
    <location>
        <begin position="41"/>
        <end position="57"/>
    </location>
</feature>
<evidence type="ECO:0000256" key="5">
    <source>
        <dbReference type="ARBA" id="ARBA00023136"/>
    </source>
</evidence>
<feature type="domain" description="MotA/TolQ/ExbB proton channel" evidence="8">
    <location>
        <begin position="77"/>
        <end position="164"/>
    </location>
</feature>
<reference evidence="9 10" key="1">
    <citation type="submission" date="2020-02" db="EMBL/GenBank/DDBJ databases">
        <title>Genome sequence of strain CCNWXJ40-4.</title>
        <authorList>
            <person name="Gao J."/>
            <person name="Sun J."/>
        </authorList>
    </citation>
    <scope>NUCLEOTIDE SEQUENCE [LARGE SCALE GENOMIC DNA]</scope>
    <source>
        <strain evidence="9 10">CCNWXJ 40-4</strain>
    </source>
</reference>
<comment type="caution">
    <text evidence="9">The sequence shown here is derived from an EMBL/GenBank/DDBJ whole genome shotgun (WGS) entry which is preliminary data.</text>
</comment>
<keyword evidence="3 7" id="KW-0812">Transmembrane</keyword>
<keyword evidence="10" id="KW-1185">Reference proteome</keyword>
<dbReference type="Pfam" id="PF01618">
    <property type="entry name" value="MotA_ExbB"/>
    <property type="match status" value="1"/>
</dbReference>
<evidence type="ECO:0000313" key="9">
    <source>
        <dbReference type="EMBL" id="NGO54168.1"/>
    </source>
</evidence>
<accession>A0A6G4WII4</accession>
<evidence type="ECO:0000259" key="8">
    <source>
        <dbReference type="Pfam" id="PF01618"/>
    </source>
</evidence>
<evidence type="ECO:0000256" key="6">
    <source>
        <dbReference type="RuleBase" id="RU004057"/>
    </source>
</evidence>
<evidence type="ECO:0000256" key="3">
    <source>
        <dbReference type="ARBA" id="ARBA00022692"/>
    </source>
</evidence>
<keyword evidence="4 7" id="KW-1133">Transmembrane helix</keyword>
<name>A0A6G4WII4_9HYPH</name>
<dbReference type="GO" id="GO:0015031">
    <property type="term" value="P:protein transport"/>
    <property type="evidence" value="ECO:0007669"/>
    <property type="project" value="UniProtKB-KW"/>
</dbReference>